<dbReference type="EMBL" id="GBXM01071358">
    <property type="protein sequence ID" value="JAH37219.1"/>
    <property type="molecule type" value="Transcribed_RNA"/>
</dbReference>
<dbReference type="AlphaFoldDB" id="A0A0E9S6Z8"/>
<reference evidence="2" key="2">
    <citation type="journal article" date="2015" name="Fish Shellfish Immunol.">
        <title>Early steps in the European eel (Anguilla anguilla)-Vibrio vulnificus interaction in the gills: Role of the RtxA13 toxin.</title>
        <authorList>
            <person name="Callol A."/>
            <person name="Pajuelo D."/>
            <person name="Ebbesson L."/>
            <person name="Teles M."/>
            <person name="MacKenzie S."/>
            <person name="Amaro C."/>
        </authorList>
    </citation>
    <scope>NUCLEOTIDE SEQUENCE</scope>
</reference>
<feature type="region of interest" description="Disordered" evidence="1">
    <location>
        <begin position="1"/>
        <end position="37"/>
    </location>
</feature>
<accession>A0A0E9S6Z8</accession>
<evidence type="ECO:0000313" key="2">
    <source>
        <dbReference type="EMBL" id="JAH37219.1"/>
    </source>
</evidence>
<name>A0A0E9S6Z8_ANGAN</name>
<feature type="compositionally biased region" description="Basic residues" evidence="1">
    <location>
        <begin position="1"/>
        <end position="10"/>
    </location>
</feature>
<feature type="compositionally biased region" description="Polar residues" evidence="1">
    <location>
        <begin position="18"/>
        <end position="37"/>
    </location>
</feature>
<reference evidence="2" key="1">
    <citation type="submission" date="2014-11" db="EMBL/GenBank/DDBJ databases">
        <authorList>
            <person name="Amaro Gonzalez C."/>
        </authorList>
    </citation>
    <scope>NUCLEOTIDE SEQUENCE</scope>
</reference>
<protein>
    <submittedName>
        <fullName evidence="2">Uncharacterized protein</fullName>
    </submittedName>
</protein>
<organism evidence="2">
    <name type="scientific">Anguilla anguilla</name>
    <name type="common">European freshwater eel</name>
    <name type="synonym">Muraena anguilla</name>
    <dbReference type="NCBI Taxonomy" id="7936"/>
    <lineage>
        <taxon>Eukaryota</taxon>
        <taxon>Metazoa</taxon>
        <taxon>Chordata</taxon>
        <taxon>Craniata</taxon>
        <taxon>Vertebrata</taxon>
        <taxon>Euteleostomi</taxon>
        <taxon>Actinopterygii</taxon>
        <taxon>Neopterygii</taxon>
        <taxon>Teleostei</taxon>
        <taxon>Anguilliformes</taxon>
        <taxon>Anguillidae</taxon>
        <taxon>Anguilla</taxon>
    </lineage>
</organism>
<sequence length="37" mass="4581">MRQMLRRKYTRERLAREQNVTFQHTNSAREQSQQACQ</sequence>
<proteinExistence type="predicted"/>
<evidence type="ECO:0000256" key="1">
    <source>
        <dbReference type="SAM" id="MobiDB-lite"/>
    </source>
</evidence>